<dbReference type="EMBL" id="UOEX01000387">
    <property type="protein sequence ID" value="VAW41488.1"/>
    <property type="molecule type" value="Genomic_DNA"/>
</dbReference>
<dbReference type="PROSITE" id="PS00409">
    <property type="entry name" value="PROKAR_NTER_METHYL"/>
    <property type="match status" value="1"/>
</dbReference>
<feature type="transmembrane region" description="Helical" evidence="6">
    <location>
        <begin position="20"/>
        <end position="41"/>
    </location>
</feature>
<reference evidence="7" key="1">
    <citation type="submission" date="2018-06" db="EMBL/GenBank/DDBJ databases">
        <authorList>
            <person name="Zhirakovskaya E."/>
        </authorList>
    </citation>
    <scope>NUCLEOTIDE SEQUENCE</scope>
</reference>
<evidence type="ECO:0000256" key="6">
    <source>
        <dbReference type="SAM" id="Phobius"/>
    </source>
</evidence>
<proteinExistence type="predicted"/>
<name>A0A3B0VCU2_9ZZZZ</name>
<keyword evidence="5 6" id="KW-0472">Membrane</keyword>
<dbReference type="AlphaFoldDB" id="A0A3B0VCU2"/>
<dbReference type="PRINTS" id="PR00885">
    <property type="entry name" value="BCTERIALGSPH"/>
</dbReference>
<gene>
    <name evidence="7" type="ORF">MNBD_DELTA03-1470</name>
</gene>
<keyword evidence="4 6" id="KW-1133">Transmembrane helix</keyword>
<dbReference type="Pfam" id="PF07963">
    <property type="entry name" value="N_methyl"/>
    <property type="match status" value="1"/>
</dbReference>
<dbReference type="InterPro" id="IPR002416">
    <property type="entry name" value="T2SS_protein-GspH"/>
</dbReference>
<accession>A0A3B0VCU2</accession>
<dbReference type="GO" id="GO:0015628">
    <property type="term" value="P:protein secretion by the type II secretion system"/>
    <property type="evidence" value="ECO:0007669"/>
    <property type="project" value="InterPro"/>
</dbReference>
<organism evidence="7">
    <name type="scientific">hydrothermal vent metagenome</name>
    <dbReference type="NCBI Taxonomy" id="652676"/>
    <lineage>
        <taxon>unclassified sequences</taxon>
        <taxon>metagenomes</taxon>
        <taxon>ecological metagenomes</taxon>
    </lineage>
</organism>
<dbReference type="InterPro" id="IPR045584">
    <property type="entry name" value="Pilin-like"/>
</dbReference>
<evidence type="ECO:0008006" key="8">
    <source>
        <dbReference type="Google" id="ProtNLM"/>
    </source>
</evidence>
<evidence type="ECO:0000256" key="2">
    <source>
        <dbReference type="ARBA" id="ARBA00022481"/>
    </source>
</evidence>
<evidence type="ECO:0000256" key="4">
    <source>
        <dbReference type="ARBA" id="ARBA00022989"/>
    </source>
</evidence>
<evidence type="ECO:0000313" key="7">
    <source>
        <dbReference type="EMBL" id="VAW41488.1"/>
    </source>
</evidence>
<evidence type="ECO:0000256" key="1">
    <source>
        <dbReference type="ARBA" id="ARBA00004167"/>
    </source>
</evidence>
<comment type="subcellular location">
    <subcellularLocation>
        <location evidence="1">Membrane</location>
        <topology evidence="1">Single-pass membrane protein</topology>
    </subcellularLocation>
</comment>
<keyword evidence="2" id="KW-0488">Methylation</keyword>
<evidence type="ECO:0000256" key="5">
    <source>
        <dbReference type="ARBA" id="ARBA00023136"/>
    </source>
</evidence>
<keyword evidence="3 6" id="KW-0812">Transmembrane</keyword>
<evidence type="ECO:0000256" key="3">
    <source>
        <dbReference type="ARBA" id="ARBA00022692"/>
    </source>
</evidence>
<dbReference type="SUPFAM" id="SSF54523">
    <property type="entry name" value="Pili subunits"/>
    <property type="match status" value="1"/>
</dbReference>
<sequence length="166" mass="17981">MAIGNPKQFKGIFFKSSAGFSLVELILIIVLLGILSAAAYIKWPTGLNNRAAELELMRVIRYTQHVAMTRVYDPNNIIRLKINADKYTVTDGTTAVSAEFNNQYLLGDSTITLTGITLYYNGLGEPVNSSGVVLNSITSPSFTVNGTSYLTVCPQTGYVLEGSTCP</sequence>
<dbReference type="GO" id="GO:0016020">
    <property type="term" value="C:membrane"/>
    <property type="evidence" value="ECO:0007669"/>
    <property type="project" value="UniProtKB-SubCell"/>
</dbReference>
<dbReference type="GO" id="GO:0015627">
    <property type="term" value="C:type II protein secretion system complex"/>
    <property type="evidence" value="ECO:0007669"/>
    <property type="project" value="InterPro"/>
</dbReference>
<dbReference type="InterPro" id="IPR012902">
    <property type="entry name" value="N_methyl_site"/>
</dbReference>
<protein>
    <recommendedName>
        <fullName evidence="8">General secretion pathway GspH domain-containing protein</fullName>
    </recommendedName>
</protein>